<dbReference type="AlphaFoldDB" id="A0A9W4DTC2"/>
<dbReference type="Proteomes" id="UP001152519">
    <property type="component" value="Unassembled WGS sequence"/>
</dbReference>
<protein>
    <submittedName>
        <fullName evidence="1">Uncharacterized protein</fullName>
    </submittedName>
</protein>
<keyword evidence="2" id="KW-1185">Reference proteome</keyword>
<evidence type="ECO:0000313" key="1">
    <source>
        <dbReference type="EMBL" id="CAG6393141.1"/>
    </source>
</evidence>
<reference evidence="1" key="1">
    <citation type="submission" date="2021-05" db="EMBL/GenBank/DDBJ databases">
        <authorList>
            <person name="Arsene-Ploetze F."/>
        </authorList>
    </citation>
    <scope>NUCLEOTIDE SEQUENCE</scope>
    <source>
        <strain evidence="1">DSM 42138</strain>
    </source>
</reference>
<accession>A0A9W4DTC2</accession>
<evidence type="ECO:0000313" key="2">
    <source>
        <dbReference type="Proteomes" id="UP001152519"/>
    </source>
</evidence>
<name>A0A9W4DTC2_9ACTN</name>
<organism evidence="1 2">
    <name type="scientific">Actinacidiphila cocklensis</name>
    <dbReference type="NCBI Taxonomy" id="887465"/>
    <lineage>
        <taxon>Bacteria</taxon>
        <taxon>Bacillati</taxon>
        <taxon>Actinomycetota</taxon>
        <taxon>Actinomycetes</taxon>
        <taxon>Kitasatosporales</taxon>
        <taxon>Streptomycetaceae</taxon>
        <taxon>Actinacidiphila</taxon>
    </lineage>
</organism>
<dbReference type="EMBL" id="CAJSLV010000048">
    <property type="protein sequence ID" value="CAG6393141.1"/>
    <property type="molecule type" value="Genomic_DNA"/>
</dbReference>
<gene>
    <name evidence="1" type="ORF">SCOCK_20172</name>
</gene>
<proteinExistence type="predicted"/>
<comment type="caution">
    <text evidence="1">The sequence shown here is derived from an EMBL/GenBank/DDBJ whole genome shotgun (WGS) entry which is preliminary data.</text>
</comment>
<dbReference type="RefSeq" id="WP_251488522.1">
    <property type="nucleotide sequence ID" value="NZ_CAJSLV010000048.1"/>
</dbReference>
<sequence length="64" mass="6918">MMVTVSAAVLLGCLVWLLWRYANVRAWHAALCALFGFYLASSSSGPHIASALRTLAQSISTLHL</sequence>